<dbReference type="PROSITE" id="PS52050">
    <property type="entry name" value="WYL"/>
    <property type="match status" value="1"/>
</dbReference>
<keyword evidence="2" id="KW-1185">Reference proteome</keyword>
<dbReference type="RefSeq" id="WP_026390407.1">
    <property type="nucleotide sequence ID" value="NZ_LR215048.1"/>
</dbReference>
<dbReference type="KEGG" id="aaxa:NCTC10138_00243"/>
<accession>A0A449BC50</accession>
<reference evidence="1 2" key="1">
    <citation type="submission" date="2019-01" db="EMBL/GenBank/DDBJ databases">
        <authorList>
            <consortium name="Pathogen Informatics"/>
        </authorList>
    </citation>
    <scope>NUCLEOTIDE SEQUENCE [LARGE SCALE GENOMIC DNA]</scope>
    <source>
        <strain evidence="1 2">NCTC10138</strain>
    </source>
</reference>
<proteinExistence type="predicted"/>
<name>A0A449BC50_HAPAX</name>
<organism evidence="1 2">
    <name type="scientific">Haploplasma axanthum</name>
    <name type="common">Acholeplasma axanthum</name>
    <dbReference type="NCBI Taxonomy" id="29552"/>
    <lineage>
        <taxon>Bacteria</taxon>
        <taxon>Bacillati</taxon>
        <taxon>Mycoplasmatota</taxon>
        <taxon>Mollicutes</taxon>
        <taxon>Acholeplasmatales</taxon>
        <taxon>Acholeplasmataceae</taxon>
        <taxon>Haploplasma</taxon>
    </lineage>
</organism>
<dbReference type="OrthoDB" id="9803850at2"/>
<dbReference type="AlphaFoldDB" id="A0A449BC50"/>
<dbReference type="Proteomes" id="UP000289841">
    <property type="component" value="Chromosome"/>
</dbReference>
<evidence type="ECO:0000313" key="1">
    <source>
        <dbReference type="EMBL" id="VEU79890.1"/>
    </source>
</evidence>
<protein>
    <submittedName>
        <fullName evidence="1">Uncharacterized protein</fullName>
    </submittedName>
</protein>
<sequence length="335" mass="39835">MEEKIKVNIQRSVFEILNKDMELFGFYKKNGSLNQNLFFTTLISNYYNDYNDKKNHTFNLISDHLIKSKKITDKDVYFLALEITDKIDEYILDLTNERFDKSIAIKPTKNTLKVFNYINDYLVPNTGISSFYRSLFTSYSKLPQNEREKIIFKDEYELISKAIKENKKIFFTLLKNNEVSPYKLSSSKEELFNYLLAVNNNKIFTYRLSKIKNITILNQPSEVTLKQKNLLDRMIELGPQYPIYEEELDEIIVKLTSKGVELYKSIYLHRPKLSKIENDLYYFNCSYGQIMQYFSRFGKHAIIISPKSLNDNIYKYYSSGYYAYKNYITEKKQLP</sequence>
<dbReference type="EMBL" id="LR215048">
    <property type="protein sequence ID" value="VEU79890.1"/>
    <property type="molecule type" value="Genomic_DNA"/>
</dbReference>
<gene>
    <name evidence="1" type="ORF">NCTC10138_00243</name>
</gene>
<evidence type="ECO:0000313" key="2">
    <source>
        <dbReference type="Proteomes" id="UP000289841"/>
    </source>
</evidence>
<dbReference type="STRING" id="1278311.GCA_000428705_00794"/>